<dbReference type="InterPro" id="IPR050641">
    <property type="entry name" value="RIFMO-like"/>
</dbReference>
<evidence type="ECO:0000256" key="1">
    <source>
        <dbReference type="ARBA" id="ARBA00001974"/>
    </source>
</evidence>
<dbReference type="Pfam" id="PF01494">
    <property type="entry name" value="FAD_binding_3"/>
    <property type="match status" value="1"/>
</dbReference>
<evidence type="ECO:0000256" key="2">
    <source>
        <dbReference type="ARBA" id="ARBA00022630"/>
    </source>
</evidence>
<dbReference type="OrthoDB" id="2096480at2759"/>
<name>A0A1L7WC69_9HELO</name>
<evidence type="ECO:0000259" key="5">
    <source>
        <dbReference type="Pfam" id="PF01494"/>
    </source>
</evidence>
<dbReference type="PRINTS" id="PR00420">
    <property type="entry name" value="RNGMNOXGNASE"/>
</dbReference>
<evidence type="ECO:0000256" key="4">
    <source>
        <dbReference type="ARBA" id="ARBA00023002"/>
    </source>
</evidence>
<evidence type="ECO:0000313" key="7">
    <source>
        <dbReference type="Proteomes" id="UP000184330"/>
    </source>
</evidence>
<keyword evidence="4" id="KW-0560">Oxidoreductase</keyword>
<dbReference type="InterPro" id="IPR002938">
    <property type="entry name" value="FAD-bd"/>
</dbReference>
<evidence type="ECO:0000313" key="6">
    <source>
        <dbReference type="EMBL" id="CZR50380.1"/>
    </source>
</evidence>
<reference evidence="6 7" key="1">
    <citation type="submission" date="2016-03" db="EMBL/GenBank/DDBJ databases">
        <authorList>
            <person name="Ploux O."/>
        </authorList>
    </citation>
    <scope>NUCLEOTIDE SEQUENCE [LARGE SCALE GENOMIC DNA]</scope>
    <source>
        <strain evidence="6 7">UAMH 11012</strain>
    </source>
</reference>
<dbReference type="EMBL" id="FJOG01000001">
    <property type="protein sequence ID" value="CZR50380.1"/>
    <property type="molecule type" value="Genomic_DNA"/>
</dbReference>
<dbReference type="STRING" id="576137.A0A1L7WC69"/>
<evidence type="ECO:0000256" key="3">
    <source>
        <dbReference type="ARBA" id="ARBA00022827"/>
    </source>
</evidence>
<protein>
    <submittedName>
        <fullName evidence="6">Related to 3-(3-Hydroxyphenyl)propionate 2-hydroxylase</fullName>
    </submittedName>
</protein>
<dbReference type="GO" id="GO:0016709">
    <property type="term" value="F:oxidoreductase activity, acting on paired donors, with incorporation or reduction of molecular oxygen, NAD(P)H as one donor, and incorporation of one atom of oxygen"/>
    <property type="evidence" value="ECO:0007669"/>
    <property type="project" value="UniProtKB-ARBA"/>
</dbReference>
<organism evidence="6 7">
    <name type="scientific">Phialocephala subalpina</name>
    <dbReference type="NCBI Taxonomy" id="576137"/>
    <lineage>
        <taxon>Eukaryota</taxon>
        <taxon>Fungi</taxon>
        <taxon>Dikarya</taxon>
        <taxon>Ascomycota</taxon>
        <taxon>Pezizomycotina</taxon>
        <taxon>Leotiomycetes</taxon>
        <taxon>Helotiales</taxon>
        <taxon>Mollisiaceae</taxon>
        <taxon>Phialocephala</taxon>
        <taxon>Phialocephala fortinii species complex</taxon>
    </lineage>
</organism>
<keyword evidence="2" id="KW-0285">Flavoprotein</keyword>
<dbReference type="PANTHER" id="PTHR43004:SF19">
    <property type="entry name" value="BINDING MONOOXYGENASE, PUTATIVE (JCVI)-RELATED"/>
    <property type="match status" value="1"/>
</dbReference>
<dbReference type="GO" id="GO:0071949">
    <property type="term" value="F:FAD binding"/>
    <property type="evidence" value="ECO:0007669"/>
    <property type="project" value="InterPro"/>
</dbReference>
<gene>
    <name evidence="6" type="ORF">PAC_00252</name>
</gene>
<dbReference type="PANTHER" id="PTHR43004">
    <property type="entry name" value="TRK SYSTEM POTASSIUM UPTAKE PROTEIN"/>
    <property type="match status" value="1"/>
</dbReference>
<dbReference type="SUPFAM" id="SSF51905">
    <property type="entry name" value="FAD/NAD(P)-binding domain"/>
    <property type="match status" value="1"/>
</dbReference>
<accession>A0A1L7WC69</accession>
<keyword evidence="7" id="KW-1185">Reference proteome</keyword>
<feature type="domain" description="FAD-binding" evidence="5">
    <location>
        <begin position="35"/>
        <end position="377"/>
    </location>
</feature>
<keyword evidence="3" id="KW-0274">FAD</keyword>
<dbReference type="Gene3D" id="3.50.50.60">
    <property type="entry name" value="FAD/NAD(P)-binding domain"/>
    <property type="match status" value="1"/>
</dbReference>
<dbReference type="InterPro" id="IPR036188">
    <property type="entry name" value="FAD/NAD-bd_sf"/>
</dbReference>
<sequence length="434" mass="47673">MDRHMIDDNSTSVLSPRRLCCQNFANQAQEQSSSAVTIIGAGPVGLYAALLLGRAGIDVQVFDAEQFVSQSPRAIAYFPVVLGDFKKSGIYDDVVAAGFKNTIGVSWRKPKTGGQLAHLGGNDPTKFAIHLGQHDLANIILAHLKKYPSVRLQFDARLEGLDNLVSEDRVIAHLVRGPEKVVVRHVSRFLIGADGGRSTARKLLGIPLEGFTWSDFQIIAANIIYDLDTFSDWGPANFIVDPELWSVVAKTGTKTEKGYEWRVATGERDVGGEEWDEEKALIRLRKRLELLLPGPTEEAEVVKISPYKMHQRCASTFRNGNVVLAGDAAHLTNPVGGLGLTTGLMDSSLLAPALKKILLEGEPSTLLDSYAETRRGVFLNYTNPTATANRQRLLSTDADTVKEREDLFAKINKPDIPFLKDMFEAELSICSTRD</sequence>
<dbReference type="Gene3D" id="3.30.70.2450">
    <property type="match status" value="1"/>
</dbReference>
<dbReference type="Proteomes" id="UP000184330">
    <property type="component" value="Unassembled WGS sequence"/>
</dbReference>
<comment type="cofactor">
    <cofactor evidence="1">
        <name>FAD</name>
        <dbReference type="ChEBI" id="CHEBI:57692"/>
    </cofactor>
</comment>
<dbReference type="AlphaFoldDB" id="A0A1L7WC69"/>
<proteinExistence type="predicted"/>